<evidence type="ECO:0000313" key="1">
    <source>
        <dbReference type="EMBL" id="KKL85947.1"/>
    </source>
</evidence>
<reference evidence="1" key="1">
    <citation type="journal article" date="2015" name="Nature">
        <title>Complex archaea that bridge the gap between prokaryotes and eukaryotes.</title>
        <authorList>
            <person name="Spang A."/>
            <person name="Saw J.H."/>
            <person name="Jorgensen S.L."/>
            <person name="Zaremba-Niedzwiedzka K."/>
            <person name="Martijn J."/>
            <person name="Lind A.E."/>
            <person name="van Eijk R."/>
            <person name="Schleper C."/>
            <person name="Guy L."/>
            <person name="Ettema T.J."/>
        </authorList>
    </citation>
    <scope>NUCLEOTIDE SEQUENCE</scope>
</reference>
<dbReference type="EMBL" id="LAZR01021257">
    <property type="protein sequence ID" value="KKL85947.1"/>
    <property type="molecule type" value="Genomic_DNA"/>
</dbReference>
<organism evidence="1">
    <name type="scientific">marine sediment metagenome</name>
    <dbReference type="NCBI Taxonomy" id="412755"/>
    <lineage>
        <taxon>unclassified sequences</taxon>
        <taxon>metagenomes</taxon>
        <taxon>ecological metagenomes</taxon>
    </lineage>
</organism>
<protein>
    <submittedName>
        <fullName evidence="1">Uncharacterized protein</fullName>
    </submittedName>
</protein>
<accession>A0A0F9IEU5</accession>
<name>A0A0F9IEU5_9ZZZZ</name>
<gene>
    <name evidence="1" type="ORF">LCGC14_1949610</name>
</gene>
<dbReference type="AlphaFoldDB" id="A0A0F9IEU5"/>
<comment type="caution">
    <text evidence="1">The sequence shown here is derived from an EMBL/GenBank/DDBJ whole genome shotgun (WGS) entry which is preliminary data.</text>
</comment>
<sequence>MSTRKELILGAVQRGLCNKGKNRSKPIVDEIMRLSLDVEEELTALYRECTDKQRRLEVLCELHRIRRERPQEV</sequence>
<proteinExistence type="predicted"/>